<evidence type="ECO:0000313" key="4">
    <source>
        <dbReference type="EMBL" id="ONK76631.1"/>
    </source>
</evidence>
<evidence type="ECO:0000256" key="1">
    <source>
        <dbReference type="ARBA" id="ARBA00022737"/>
    </source>
</evidence>
<evidence type="ECO:0008006" key="6">
    <source>
        <dbReference type="Google" id="ProtNLM"/>
    </source>
</evidence>
<dbReference type="InterPro" id="IPR002885">
    <property type="entry name" value="PPR_rpt"/>
</dbReference>
<dbReference type="InterPro" id="IPR046960">
    <property type="entry name" value="PPR_At4g14850-like_plant"/>
</dbReference>
<dbReference type="FunFam" id="1.25.40.10:FF:000196">
    <property type="entry name" value="Pentatricopeptide repeat-containing protein At4g14850"/>
    <property type="match status" value="1"/>
</dbReference>
<feature type="repeat" description="PPR" evidence="2">
    <location>
        <begin position="487"/>
        <end position="521"/>
    </location>
</feature>
<keyword evidence="1" id="KW-0677">Repeat</keyword>
<dbReference type="FunFam" id="1.25.40.10:FF:000380">
    <property type="entry name" value="Pentatricopeptide repeat-containing protein, chloroplastic"/>
    <property type="match status" value="1"/>
</dbReference>
<feature type="repeat" description="PPR" evidence="2">
    <location>
        <begin position="250"/>
        <end position="284"/>
    </location>
</feature>
<dbReference type="EMBL" id="CM007383">
    <property type="protein sequence ID" value="ONK76631.1"/>
    <property type="molecule type" value="Genomic_DNA"/>
</dbReference>
<gene>
    <name evidence="4" type="ORF">A4U43_C03F30350</name>
</gene>
<dbReference type="FunFam" id="1.25.40.10:FF:000646">
    <property type="entry name" value="Pentatricopeptide repeat-containing protein, chloroplastic"/>
    <property type="match status" value="1"/>
</dbReference>
<dbReference type="AlphaFoldDB" id="A0A5P1FJ18"/>
<evidence type="ECO:0000256" key="3">
    <source>
        <dbReference type="SAM" id="MobiDB-lite"/>
    </source>
</evidence>
<feature type="region of interest" description="Disordered" evidence="3">
    <location>
        <begin position="1"/>
        <end position="36"/>
    </location>
</feature>
<protein>
    <recommendedName>
        <fullName evidence="6">DYW domain-containing protein</fullName>
    </recommendedName>
</protein>
<proteinExistence type="predicted"/>
<sequence>MASLPLPTAAKPPSSPQNPTIPQKPTNFSKTQASKPLKNFKASQNSSKSYLQQISSLCRDGHLHDAFSLFNQMESDDLPIGPEIYGELLQGCVYERAFSQGQQVHARIIKNGAYFYKNEYIETKFLIFYAKCDRLSIAEELFLRLRKPNVFSWAAMIGLHSRQGFHEKALVCFCRMVEIRAFPDNFVIPNALRACSALQWIGFGRGVHGYVLKLGFGSCVYVLSSLVDFYGKCGVLRDAKKIFEEMPERNAITWNSLLVGLVQNGLDEEALEMFYDMRIDGVEPTRVSIASFLSASANLEALEKGRQAHGIAVLYGLELDNILGTSLINFYCKLAMIEDAEMIFDLMVERDVVTWNVLISAYVLYGHNEKAISTCHQMRKENLKFDSVTLASILSACSDAGMIELGRTSHAYCIRNHLEYDLAVASSAIDFYASCGRLKYSQRVFDLATSKDLVLWNSLVFAYAQSGLSGEALKKFYQMQLEGVPPNLTSWNSVMLGFVKNGQIEEAHDMLSKMTLNGLSPNFVTWVLFIFGLVQKGCGYEAIKFFVKMQSTGLRPNSISIIGVLLACSNTMSLTYGRAIHGHIMRRGLLSSLSIISSLIDMYSKCGSINLASKVFDFVLDKDISLFNVMICGLSFWGKAKEALELYKDMHKQGIDPIDTTFTMLLSACSSAGLIDDGLNIFMEMVSKYHMIPRKEDYGYLIKLLDCGNFNETLKVLSSMQLDVDSQILGSSLDAYKEDQETKLSQCLLSCILESEPVYSVNYTNILSEYVSLGKWGRDSILRELMKEIGLRNQRCSWIQIGKKLHAFEVGEKSHPQIDTISETLLWLHRQMKFAGCAPINVDYGLKDARQETLCSY</sequence>
<dbReference type="GO" id="GO:0016556">
    <property type="term" value="P:mRNA modification"/>
    <property type="evidence" value="ECO:0007669"/>
    <property type="project" value="EnsemblPlants"/>
</dbReference>
<dbReference type="GO" id="GO:0003729">
    <property type="term" value="F:mRNA binding"/>
    <property type="evidence" value="ECO:0007669"/>
    <property type="project" value="EnsemblPlants"/>
</dbReference>
<reference evidence="5" key="1">
    <citation type="journal article" date="2017" name="Nat. Commun.">
        <title>The asparagus genome sheds light on the origin and evolution of a young Y chromosome.</title>
        <authorList>
            <person name="Harkess A."/>
            <person name="Zhou J."/>
            <person name="Xu C."/>
            <person name="Bowers J.E."/>
            <person name="Van der Hulst R."/>
            <person name="Ayyampalayam S."/>
            <person name="Mercati F."/>
            <person name="Riccardi P."/>
            <person name="McKain M.R."/>
            <person name="Kakrana A."/>
            <person name="Tang H."/>
            <person name="Ray J."/>
            <person name="Groenendijk J."/>
            <person name="Arikit S."/>
            <person name="Mathioni S.M."/>
            <person name="Nakano M."/>
            <person name="Shan H."/>
            <person name="Telgmann-Rauber A."/>
            <person name="Kanno A."/>
            <person name="Yue Z."/>
            <person name="Chen H."/>
            <person name="Li W."/>
            <person name="Chen Y."/>
            <person name="Xu X."/>
            <person name="Zhang Y."/>
            <person name="Luo S."/>
            <person name="Chen H."/>
            <person name="Gao J."/>
            <person name="Mao Z."/>
            <person name="Pires J.C."/>
            <person name="Luo M."/>
            <person name="Kudrna D."/>
            <person name="Wing R.A."/>
            <person name="Meyers B.C."/>
            <person name="Yi K."/>
            <person name="Kong H."/>
            <person name="Lavrijsen P."/>
            <person name="Sunseri F."/>
            <person name="Falavigna A."/>
            <person name="Ye Y."/>
            <person name="Leebens-Mack J.H."/>
            <person name="Chen G."/>
        </authorList>
    </citation>
    <scope>NUCLEOTIDE SEQUENCE [LARGE SCALE GENOMIC DNA]</scope>
    <source>
        <strain evidence="5">cv. DH0086</strain>
    </source>
</reference>
<evidence type="ECO:0000256" key="2">
    <source>
        <dbReference type="PROSITE-ProRule" id="PRU00708"/>
    </source>
</evidence>
<dbReference type="PANTHER" id="PTHR24015">
    <property type="entry name" value="OS07G0578800 PROTEIN-RELATED"/>
    <property type="match status" value="1"/>
</dbReference>
<dbReference type="Proteomes" id="UP000243459">
    <property type="component" value="Chromosome 3"/>
</dbReference>
<feature type="repeat" description="PPR" evidence="2">
    <location>
        <begin position="452"/>
        <end position="486"/>
    </location>
</feature>
<organism evidence="4 5">
    <name type="scientific">Asparagus officinalis</name>
    <name type="common">Garden asparagus</name>
    <dbReference type="NCBI Taxonomy" id="4686"/>
    <lineage>
        <taxon>Eukaryota</taxon>
        <taxon>Viridiplantae</taxon>
        <taxon>Streptophyta</taxon>
        <taxon>Embryophyta</taxon>
        <taxon>Tracheophyta</taxon>
        <taxon>Spermatophyta</taxon>
        <taxon>Magnoliopsida</taxon>
        <taxon>Liliopsida</taxon>
        <taxon>Asparagales</taxon>
        <taxon>Asparagaceae</taxon>
        <taxon>Asparagoideae</taxon>
        <taxon>Asparagus</taxon>
    </lineage>
</organism>
<dbReference type="OrthoDB" id="185373at2759"/>
<accession>A0A5P1FJ18</accession>
<dbReference type="InterPro" id="IPR011990">
    <property type="entry name" value="TPR-like_helical_dom_sf"/>
</dbReference>
<dbReference type="FunFam" id="1.25.40.10:FF:000242">
    <property type="entry name" value="Pentatricopeptide repeat-containing protein"/>
    <property type="match status" value="1"/>
</dbReference>
<name>A0A5P1FJ18_ASPOF</name>
<evidence type="ECO:0000313" key="5">
    <source>
        <dbReference type="Proteomes" id="UP000243459"/>
    </source>
</evidence>
<dbReference type="Pfam" id="PF12854">
    <property type="entry name" value="PPR_1"/>
    <property type="match status" value="1"/>
</dbReference>
<dbReference type="Pfam" id="PF13041">
    <property type="entry name" value="PPR_2"/>
    <property type="match status" value="3"/>
</dbReference>
<dbReference type="Pfam" id="PF01535">
    <property type="entry name" value="PPR"/>
    <property type="match status" value="5"/>
</dbReference>
<dbReference type="NCBIfam" id="TIGR00756">
    <property type="entry name" value="PPR"/>
    <property type="match status" value="8"/>
</dbReference>
<dbReference type="PANTHER" id="PTHR24015:SF1603">
    <property type="entry name" value="OS01G0607800 PROTEIN"/>
    <property type="match status" value="1"/>
</dbReference>
<feature type="repeat" description="PPR" evidence="2">
    <location>
        <begin position="351"/>
        <end position="385"/>
    </location>
</feature>
<dbReference type="Gramene" id="ONK76631">
    <property type="protein sequence ID" value="ONK76631"/>
    <property type="gene ID" value="A4U43_C03F30350"/>
</dbReference>
<feature type="compositionally biased region" description="Polar residues" evidence="3">
    <location>
        <begin position="17"/>
        <end position="34"/>
    </location>
</feature>
<keyword evidence="5" id="KW-1185">Reference proteome</keyword>
<feature type="repeat" description="PPR" evidence="2">
    <location>
        <begin position="522"/>
        <end position="556"/>
    </location>
</feature>
<dbReference type="PROSITE" id="PS51375">
    <property type="entry name" value="PPR"/>
    <property type="match status" value="8"/>
</dbReference>
<feature type="repeat" description="PPR" evidence="2">
    <location>
        <begin position="623"/>
        <end position="657"/>
    </location>
</feature>
<dbReference type="Gene3D" id="1.25.40.10">
    <property type="entry name" value="Tetratricopeptide repeat domain"/>
    <property type="match status" value="5"/>
</dbReference>
<feature type="repeat" description="PPR" evidence="2">
    <location>
        <begin position="46"/>
        <end position="80"/>
    </location>
</feature>
<feature type="repeat" description="PPR" evidence="2">
    <location>
        <begin position="149"/>
        <end position="183"/>
    </location>
</feature>
<dbReference type="OMA" id="VMPERTV"/>